<protein>
    <recommendedName>
        <fullName evidence="3">indole-3-pyruvate monooxygenase</fullName>
        <ecNumber evidence="3">1.14.13.168</ecNumber>
    </recommendedName>
</protein>
<comment type="caution">
    <text evidence="6">The sequence shown here is derived from an EMBL/GenBank/DDBJ whole genome shotgun (WGS) entry which is preliminary data.</text>
</comment>
<dbReference type="PRINTS" id="PR00469">
    <property type="entry name" value="PNDRDTASEII"/>
</dbReference>
<keyword evidence="8" id="KW-1185">Reference proteome</keyword>
<gene>
    <name evidence="6" type="primary">gb16741</name>
    <name evidence="7" type="synonym">gb16798</name>
    <name evidence="6" type="ORF">PR202_gb16741</name>
    <name evidence="7" type="ORF">PR202_gb16798</name>
</gene>
<dbReference type="GO" id="GO:0103075">
    <property type="term" value="F:indole-3-pyruvate monooxygenase activity"/>
    <property type="evidence" value="ECO:0007669"/>
    <property type="project" value="UniProtKB-EC"/>
</dbReference>
<dbReference type="Proteomes" id="UP001054889">
    <property type="component" value="Unassembled WGS sequence"/>
</dbReference>
<evidence type="ECO:0000256" key="3">
    <source>
        <dbReference type="ARBA" id="ARBA00039148"/>
    </source>
</evidence>
<dbReference type="AlphaFoldDB" id="A0AAV5F1Q3"/>
<evidence type="ECO:0000256" key="2">
    <source>
        <dbReference type="ARBA" id="ARBA00023002"/>
    </source>
</evidence>
<dbReference type="GO" id="GO:0050660">
    <property type="term" value="F:flavin adenine dinucleotide binding"/>
    <property type="evidence" value="ECO:0007669"/>
    <property type="project" value="TreeGrafter"/>
</dbReference>
<dbReference type="InterPro" id="IPR036188">
    <property type="entry name" value="FAD/NAD-bd_sf"/>
</dbReference>
<dbReference type="PRINTS" id="PR00368">
    <property type="entry name" value="FADPNR"/>
</dbReference>
<keyword evidence="5" id="KW-0472">Membrane</keyword>
<evidence type="ECO:0000256" key="5">
    <source>
        <dbReference type="SAM" id="Phobius"/>
    </source>
</evidence>
<reference evidence="6" key="2">
    <citation type="submission" date="2021-12" db="EMBL/GenBank/DDBJ databases">
        <title>Resequencing data analysis of finger millet.</title>
        <authorList>
            <person name="Hatakeyama M."/>
            <person name="Aluri S."/>
            <person name="Balachadran M.T."/>
            <person name="Sivarajan S.R."/>
            <person name="Poveda L."/>
            <person name="Shimizu-Inatsugi R."/>
            <person name="Schlapbach R."/>
            <person name="Sreeman S.M."/>
            <person name="Shimizu K.K."/>
        </authorList>
    </citation>
    <scope>NUCLEOTIDE SEQUENCE</scope>
</reference>
<keyword evidence="5" id="KW-1133">Transmembrane helix</keyword>
<organism evidence="6 8">
    <name type="scientific">Eleusine coracana subsp. coracana</name>
    <dbReference type="NCBI Taxonomy" id="191504"/>
    <lineage>
        <taxon>Eukaryota</taxon>
        <taxon>Viridiplantae</taxon>
        <taxon>Streptophyta</taxon>
        <taxon>Embryophyta</taxon>
        <taxon>Tracheophyta</taxon>
        <taxon>Spermatophyta</taxon>
        <taxon>Magnoliopsida</taxon>
        <taxon>Liliopsida</taxon>
        <taxon>Poales</taxon>
        <taxon>Poaceae</taxon>
        <taxon>PACMAD clade</taxon>
        <taxon>Chloridoideae</taxon>
        <taxon>Cynodonteae</taxon>
        <taxon>Eleusininae</taxon>
        <taxon>Eleusine</taxon>
    </lineage>
</organism>
<dbReference type="PANTHER" id="PTHR43539">
    <property type="entry name" value="FLAVIN-BINDING MONOOXYGENASE-LIKE PROTEIN (AFU_ORTHOLOGUE AFUA_4G09220)"/>
    <property type="match status" value="1"/>
</dbReference>
<dbReference type="EMBL" id="BQKI01000080">
    <property type="protein sequence ID" value="GJN28649.1"/>
    <property type="molecule type" value="Genomic_DNA"/>
</dbReference>
<comment type="similarity">
    <text evidence="1">Belongs to the FMO family.</text>
</comment>
<keyword evidence="5" id="KW-0812">Transmembrane</keyword>
<dbReference type="Pfam" id="PF13738">
    <property type="entry name" value="Pyr_redox_3"/>
    <property type="match status" value="1"/>
</dbReference>
<dbReference type="PANTHER" id="PTHR43539:SF30">
    <property type="entry name" value="OS11G0207700 PROTEIN"/>
    <property type="match status" value="1"/>
</dbReference>
<feature type="transmembrane region" description="Helical" evidence="5">
    <location>
        <begin position="94"/>
        <end position="119"/>
    </location>
</feature>
<name>A0AAV5F1Q3_ELECO</name>
<dbReference type="Gene3D" id="3.50.50.60">
    <property type="entry name" value="FAD/NAD(P)-binding domain"/>
    <property type="match status" value="1"/>
</dbReference>
<accession>A0AAV5F1Q3</accession>
<feature type="transmembrane region" description="Helical" evidence="5">
    <location>
        <begin position="24"/>
        <end position="43"/>
    </location>
</feature>
<evidence type="ECO:0000313" key="7">
    <source>
        <dbReference type="EMBL" id="GJN28649.1"/>
    </source>
</evidence>
<dbReference type="EC" id="1.14.13.168" evidence="3"/>
<sequence>MEVAAATAAENEAKKKWPAAVSRLAAATMFSLSVLFACLAPLVLHHAGDGDEEKLLFSTIAWQLSPLICSYLFTWTTVALSPESWRATFTRSSFMLLLAAVAADMIGPCPCAATLYSAAKSGRALAARRQREGTELTAETTHSLASAFEAHAEVDHRRRPRISGGGAARVSTASFSFTKLFSMEVETVVLIVGAGPAGLATAACLTKLSIPYVIVEREDCSASLWRNRAYDRLKLHLAKEFCELPHMSYPADAPTYIPKDQFVKYLDKYIEDFNIRPRYRTRIESCKYDEGTKFWISMAHNMEESTIVKYMARFLVVASGENSAENIPMIPGQDSFPGETIHSSNYKSGASYSGQKVLVVGCGNSGMEIAYDLASRGANTSIVVRSPVCILFFSHLRNSESMLNHDGLPKKQFPNHWKGANGLYCAGLAKRGLAGIAMDAKNIANDILRTIDSIFGQTKH</sequence>
<dbReference type="EMBL" id="BQKI01000080">
    <property type="protein sequence ID" value="GJN28598.1"/>
    <property type="molecule type" value="Genomic_DNA"/>
</dbReference>
<reference evidence="6" key="1">
    <citation type="journal article" date="2018" name="DNA Res.">
        <title>Multiple hybrid de novo genome assembly of finger millet, an orphan allotetraploid crop.</title>
        <authorList>
            <person name="Hatakeyama M."/>
            <person name="Aluri S."/>
            <person name="Balachadran M.T."/>
            <person name="Sivarajan S.R."/>
            <person name="Patrignani A."/>
            <person name="Gruter S."/>
            <person name="Poveda L."/>
            <person name="Shimizu-Inatsugi R."/>
            <person name="Baeten J."/>
            <person name="Francoijs K.J."/>
            <person name="Nataraja K.N."/>
            <person name="Reddy Y.A.N."/>
            <person name="Phadnis S."/>
            <person name="Ravikumar R.L."/>
            <person name="Schlapbach R."/>
            <person name="Sreeman S.M."/>
            <person name="Shimizu K.K."/>
        </authorList>
    </citation>
    <scope>NUCLEOTIDE SEQUENCE</scope>
</reference>
<evidence type="ECO:0000256" key="4">
    <source>
        <dbReference type="ARBA" id="ARBA00047707"/>
    </source>
</evidence>
<evidence type="ECO:0000313" key="6">
    <source>
        <dbReference type="EMBL" id="GJN28598.1"/>
    </source>
</evidence>
<evidence type="ECO:0000256" key="1">
    <source>
        <dbReference type="ARBA" id="ARBA00009183"/>
    </source>
</evidence>
<dbReference type="SUPFAM" id="SSF51905">
    <property type="entry name" value="FAD/NAD(P)-binding domain"/>
    <property type="match status" value="1"/>
</dbReference>
<comment type="catalytic activity">
    <reaction evidence="4">
        <text>indole-3-pyruvate + NADPH + O2 + H(+) = (indol-3-yl)acetate + CO2 + NADP(+) + H2O</text>
        <dbReference type="Rhea" id="RHEA:34331"/>
        <dbReference type="ChEBI" id="CHEBI:15377"/>
        <dbReference type="ChEBI" id="CHEBI:15378"/>
        <dbReference type="ChEBI" id="CHEBI:15379"/>
        <dbReference type="ChEBI" id="CHEBI:16526"/>
        <dbReference type="ChEBI" id="CHEBI:17640"/>
        <dbReference type="ChEBI" id="CHEBI:30854"/>
        <dbReference type="ChEBI" id="CHEBI:57783"/>
        <dbReference type="ChEBI" id="CHEBI:58349"/>
        <dbReference type="EC" id="1.14.13.168"/>
    </reaction>
</comment>
<evidence type="ECO:0000313" key="8">
    <source>
        <dbReference type="Proteomes" id="UP001054889"/>
    </source>
</evidence>
<proteinExistence type="inferred from homology"/>
<keyword evidence="2" id="KW-0560">Oxidoreductase</keyword>
<feature type="transmembrane region" description="Helical" evidence="5">
    <location>
        <begin position="55"/>
        <end position="74"/>
    </location>
</feature>
<dbReference type="InterPro" id="IPR050982">
    <property type="entry name" value="Auxin_biosynth/cation_transpt"/>
</dbReference>